<evidence type="ECO:0000256" key="3">
    <source>
        <dbReference type="SAM" id="SignalP"/>
    </source>
</evidence>
<dbReference type="PRINTS" id="PR00421">
    <property type="entry name" value="THIOREDOXIN"/>
</dbReference>
<keyword evidence="6" id="KW-1185">Reference proteome</keyword>
<evidence type="ECO:0000313" key="6">
    <source>
        <dbReference type="Proteomes" id="UP000678499"/>
    </source>
</evidence>
<dbReference type="PROSITE" id="PS00194">
    <property type="entry name" value="THIOREDOXIN_1"/>
    <property type="match status" value="2"/>
</dbReference>
<dbReference type="Gene3D" id="3.40.30.10">
    <property type="entry name" value="Glutaredoxin"/>
    <property type="match status" value="3"/>
</dbReference>
<feature type="domain" description="Thioredoxin" evidence="4">
    <location>
        <begin position="9"/>
        <end position="139"/>
    </location>
</feature>
<dbReference type="PANTHER" id="PTHR45672">
    <property type="entry name" value="PROTEIN DISULFIDE-ISOMERASE C17H9.14C-RELATED"/>
    <property type="match status" value="1"/>
</dbReference>
<protein>
    <recommendedName>
        <fullName evidence="4">Thioredoxin domain-containing protein</fullName>
    </recommendedName>
</protein>
<gene>
    <name evidence="5" type="ORF">NMOB1V02_LOCUS5328</name>
</gene>
<dbReference type="InterPro" id="IPR017937">
    <property type="entry name" value="Thioredoxin_CS"/>
</dbReference>
<reference evidence="5" key="1">
    <citation type="submission" date="2020-11" db="EMBL/GenBank/DDBJ databases">
        <authorList>
            <person name="Tran Van P."/>
        </authorList>
    </citation>
    <scope>NUCLEOTIDE SEQUENCE</scope>
</reference>
<comment type="similarity">
    <text evidence="1">Belongs to the protein disulfide isomerase family.</text>
</comment>
<sequence length="403" mass="45272">MAGFVRTIVPLGVFATTFLVQLVKAQDSYESLLYDNRKFSENVPEKAHFILFFAPWCGHCKRLMPTWEDLHAKYNSLGEAVPVTVARVDCTQESALCSAQGVTGYPTMKLFTPKNTEGIKYRGQRDLNSLEMWLKEQLGSDVKFDLKAELPVVTKSGAVSLTSENYHQTVKSGIHFVKFYAPWCSHCQRLAPVWDDLARSLEFDDKVNIAKVDCTESNEICQSVNVKGYPTLAVIKDGRVVESYNGERTLDMLKAFVDEMREKLLTIPGRGIPLSDEMVLKAMPSEIPAVPKDSVVVELSAANFENAVGTGVAFVKFYAPWCGHCKRLAPTWDDLAKKFLGQGNVRICKVDCTEQKSLCDLQEVEGYPTMLLYKDGKKVKEYDDKRDLDSLYQAVSQLLKDEL</sequence>
<dbReference type="EMBL" id="CAJPEX010000951">
    <property type="protein sequence ID" value="CAG0917750.1"/>
    <property type="molecule type" value="Genomic_DNA"/>
</dbReference>
<feature type="domain" description="Thioredoxin" evidence="4">
    <location>
        <begin position="276"/>
        <end position="400"/>
    </location>
</feature>
<accession>A0A7R9GE02</accession>
<dbReference type="Proteomes" id="UP000678499">
    <property type="component" value="Unassembled WGS sequence"/>
</dbReference>
<evidence type="ECO:0000256" key="2">
    <source>
        <dbReference type="ARBA" id="ARBA00022729"/>
    </source>
</evidence>
<dbReference type="OrthoDB" id="71336at2759"/>
<organism evidence="5">
    <name type="scientific">Notodromas monacha</name>
    <dbReference type="NCBI Taxonomy" id="399045"/>
    <lineage>
        <taxon>Eukaryota</taxon>
        <taxon>Metazoa</taxon>
        <taxon>Ecdysozoa</taxon>
        <taxon>Arthropoda</taxon>
        <taxon>Crustacea</taxon>
        <taxon>Oligostraca</taxon>
        <taxon>Ostracoda</taxon>
        <taxon>Podocopa</taxon>
        <taxon>Podocopida</taxon>
        <taxon>Cypridocopina</taxon>
        <taxon>Cypridoidea</taxon>
        <taxon>Cyprididae</taxon>
        <taxon>Notodromas</taxon>
    </lineage>
</organism>
<dbReference type="PANTHER" id="PTHR45672:SF3">
    <property type="entry name" value="THIOREDOXIN DOMAIN-CONTAINING PROTEIN 5"/>
    <property type="match status" value="1"/>
</dbReference>
<evidence type="ECO:0000256" key="1">
    <source>
        <dbReference type="ARBA" id="ARBA00006347"/>
    </source>
</evidence>
<dbReference type="GO" id="GO:0005783">
    <property type="term" value="C:endoplasmic reticulum"/>
    <property type="evidence" value="ECO:0007669"/>
    <property type="project" value="TreeGrafter"/>
</dbReference>
<evidence type="ECO:0000259" key="4">
    <source>
        <dbReference type="PROSITE" id="PS51352"/>
    </source>
</evidence>
<dbReference type="InterPro" id="IPR013766">
    <property type="entry name" value="Thioredoxin_domain"/>
</dbReference>
<dbReference type="PROSITE" id="PS51352">
    <property type="entry name" value="THIOREDOXIN_2"/>
    <property type="match status" value="3"/>
</dbReference>
<dbReference type="InterPro" id="IPR051063">
    <property type="entry name" value="PDI"/>
</dbReference>
<dbReference type="EMBL" id="OA882988">
    <property type="protein sequence ID" value="CAD7277598.1"/>
    <property type="molecule type" value="Genomic_DNA"/>
</dbReference>
<evidence type="ECO:0000313" key="5">
    <source>
        <dbReference type="EMBL" id="CAD7277598.1"/>
    </source>
</evidence>
<proteinExistence type="inferred from homology"/>
<feature type="chain" id="PRO_5036210764" description="Thioredoxin domain-containing protein" evidence="3">
    <location>
        <begin position="26"/>
        <end position="403"/>
    </location>
</feature>
<dbReference type="SUPFAM" id="SSF52833">
    <property type="entry name" value="Thioredoxin-like"/>
    <property type="match status" value="3"/>
</dbReference>
<keyword evidence="2 3" id="KW-0732">Signal</keyword>
<feature type="domain" description="Thioredoxin" evidence="4">
    <location>
        <begin position="150"/>
        <end position="262"/>
    </location>
</feature>
<dbReference type="Pfam" id="PF00085">
    <property type="entry name" value="Thioredoxin"/>
    <property type="match status" value="3"/>
</dbReference>
<dbReference type="GO" id="GO:0003756">
    <property type="term" value="F:protein disulfide isomerase activity"/>
    <property type="evidence" value="ECO:0007669"/>
    <property type="project" value="TreeGrafter"/>
</dbReference>
<dbReference type="AlphaFoldDB" id="A0A7R9GE02"/>
<feature type="signal peptide" evidence="3">
    <location>
        <begin position="1"/>
        <end position="25"/>
    </location>
</feature>
<dbReference type="InterPro" id="IPR036249">
    <property type="entry name" value="Thioredoxin-like_sf"/>
</dbReference>
<dbReference type="GO" id="GO:0006457">
    <property type="term" value="P:protein folding"/>
    <property type="evidence" value="ECO:0007669"/>
    <property type="project" value="TreeGrafter"/>
</dbReference>
<name>A0A7R9GE02_9CRUS</name>